<dbReference type="PROSITE" id="PS50092">
    <property type="entry name" value="TSP1"/>
    <property type="match status" value="2"/>
</dbReference>
<dbReference type="Gene3D" id="2.60.120.830">
    <property type="match status" value="1"/>
</dbReference>
<feature type="disulfide bond" evidence="12">
    <location>
        <begin position="96"/>
        <end position="102"/>
    </location>
</feature>
<evidence type="ECO:0000256" key="11">
    <source>
        <dbReference type="PIRSR" id="PIRSR613273-2"/>
    </source>
</evidence>
<evidence type="ECO:0000256" key="2">
    <source>
        <dbReference type="ARBA" id="ARBA00022525"/>
    </source>
</evidence>
<feature type="disulfide bond" evidence="12">
    <location>
        <begin position="154"/>
        <end position="180"/>
    </location>
</feature>
<evidence type="ECO:0000256" key="10">
    <source>
        <dbReference type="PIRSR" id="PIRSR613273-1"/>
    </source>
</evidence>
<dbReference type="SMART" id="SM00209">
    <property type="entry name" value="TSP1"/>
    <property type="match status" value="3"/>
</dbReference>
<feature type="disulfide bond" evidence="12">
    <location>
        <begin position="265"/>
        <end position="276"/>
    </location>
</feature>
<feature type="disulfide bond" evidence="12">
    <location>
        <begin position="234"/>
        <end position="252"/>
    </location>
</feature>
<accession>A0AAW1N9G0</accession>
<evidence type="ECO:0000256" key="3">
    <source>
        <dbReference type="ARBA" id="ARBA00022670"/>
    </source>
</evidence>
<feature type="disulfide bond" evidence="12">
    <location>
        <begin position="316"/>
        <end position="354"/>
    </location>
</feature>
<gene>
    <name evidence="15" type="ORF">QE152_g1156</name>
</gene>
<dbReference type="InterPro" id="IPR024079">
    <property type="entry name" value="MetalloPept_cat_dom_sf"/>
</dbReference>
<dbReference type="GO" id="GO:0046872">
    <property type="term" value="F:metal ion binding"/>
    <property type="evidence" value="ECO:0007669"/>
    <property type="project" value="UniProtKB-KW"/>
</dbReference>
<dbReference type="GO" id="GO:0004222">
    <property type="term" value="F:metalloendopeptidase activity"/>
    <property type="evidence" value="ECO:0007669"/>
    <property type="project" value="InterPro"/>
</dbReference>
<comment type="subcellular location">
    <subcellularLocation>
        <location evidence="1">Secreted</location>
    </subcellularLocation>
</comment>
<feature type="disulfide bond" evidence="12">
    <location>
        <begin position="327"/>
        <end position="339"/>
    </location>
</feature>
<evidence type="ECO:0000256" key="1">
    <source>
        <dbReference type="ARBA" id="ARBA00004613"/>
    </source>
</evidence>
<dbReference type="PANTHER" id="PTHR13723">
    <property type="entry name" value="ADAMTS A DISINTEGRIN AND METALLOPROTEASE WITH THROMBOSPONDIN MOTIFS PROTEASE"/>
    <property type="match status" value="1"/>
</dbReference>
<dbReference type="Pfam" id="PF19030">
    <property type="entry name" value="TSP1_ADAMTS"/>
    <property type="match status" value="2"/>
</dbReference>
<keyword evidence="6 11" id="KW-0862">Zinc</keyword>
<dbReference type="AlphaFoldDB" id="A0AAW1N9G0"/>
<dbReference type="InterPro" id="IPR013273">
    <property type="entry name" value="ADAMTS/ADAMTS-like"/>
</dbReference>
<feature type="binding site" evidence="11">
    <location>
        <position position="196"/>
    </location>
    <ligand>
        <name>Ca(2+)</name>
        <dbReference type="ChEBI" id="CHEBI:29108"/>
        <label>1</label>
    </ligand>
</feature>
<dbReference type="InterPro" id="IPR041645">
    <property type="entry name" value="ADAMTS_CR_2"/>
</dbReference>
<keyword evidence="4 11" id="KW-0479">Metal-binding</keyword>
<dbReference type="SUPFAM" id="SSF55486">
    <property type="entry name" value="Metalloproteases ('zincins'), catalytic domain"/>
    <property type="match status" value="1"/>
</dbReference>
<dbReference type="FunFam" id="2.20.100.10:FF:000006">
    <property type="entry name" value="A disintegrin and metalloproteinase with thrombospondin motifs 1"/>
    <property type="match status" value="1"/>
</dbReference>
<keyword evidence="2" id="KW-0964">Secreted</keyword>
<feature type="binding site" evidence="11 13">
    <location>
        <position position="140"/>
    </location>
    <ligand>
        <name>Zn(2+)</name>
        <dbReference type="ChEBI" id="CHEBI:29105"/>
        <note>catalytic</note>
    </ligand>
</feature>
<dbReference type="PRINTS" id="PR01857">
    <property type="entry name" value="ADAMTSFAMILY"/>
</dbReference>
<dbReference type="GO" id="GO:0006508">
    <property type="term" value="P:proteolysis"/>
    <property type="evidence" value="ECO:0007669"/>
    <property type="project" value="UniProtKB-KW"/>
</dbReference>
<sequence length="979" mass="108314">MLMYHKEIDVENYVLTVFNMAHDLYHDASLATNINLAIVRLIRLEQEDHEMNIAINKDAAKTLEYFREWQNSINPKEDSHPNHHDVAILLTRIDICGSDNSCGLLGASKIGGMCDPHNQAAVCEDDGLRLGFVIAHELGHTLAMLHDTLEDSGCNSTFDGNLTTVMDPSVTIDTAGWSPCSNKFLEIFVDSGFGKCMYDTPTEHSFHPVDILPGVMYDGNFQCKELLGPNSALCMTGIECDNLICYVEDKGCVETHTGVAPGTSCGEKMWCIRGECIEIGDRLEAIDGGWGTWSDWSECTRGWGTWSDWSECTRTCGSGVAMQERHCENPRPKNGGKYCEGDHIRHKICATEPCDVNQPSFRDVQCAEFDSWVYPEDGTVHTWKNYPMPDENPCVLFCINDFGDIASLRPRVIDGTSCQRGVRDVCINGMCQEIPCDLDLESNAVEDACGVCRGDSTSCDLMMGEIQIPCCGRIVEERLMEIPAQAINIKLEEVIPSESRIQIRNCGGEMVYVFGNVFGTFNVPGSLAWMGNVRPKQEAVRIPGPITDAISIWVVVSENVTIRFSYGVPTTKKRKPKFYWDFIRWKRCSADCGPGIQESFPSCVEKIGGEVDDQYCKNLHQPNVQIRSCEIAPCVTRWFVGDWQACNKCPKGKRIRIVKCVRPTGQGEGEVIFVSDSQCVGPKPKSKEPCICAVNSTSPPKKRDVSVDDAGRVVVESPEGAKAKTKEKLDVDSEGNIMKAKEEVFKNATTITVNDDHHPQQIEMTTTNSATSVRHTNTSSTVASKVLTQPLNDGTGDLEKNNGPDSEECKNVSLANQYKDIKVNISAPHCPTNVEYDEELYCNETNLEESMNASEGPHFVNLTTCIVLSVAEVDDEEDNSTTYEDYATEPINLNETLSTCAPPQSILNANSSSEMCSKLSSLIGQTVLDKEPVDNISLTIHSEVESGKRPVATSLRGKAALEFMDEMQKDFENNKTKIK</sequence>
<evidence type="ECO:0000256" key="4">
    <source>
        <dbReference type="ARBA" id="ARBA00022723"/>
    </source>
</evidence>
<comment type="caution">
    <text evidence="13">Lacks conserved residue(s) required for the propagation of feature annotation.</text>
</comment>
<dbReference type="PROSITE" id="PS50215">
    <property type="entry name" value="ADAM_MEPRO"/>
    <property type="match status" value="1"/>
</dbReference>
<dbReference type="CDD" id="cd04273">
    <property type="entry name" value="ZnMc_ADAMTS_like"/>
    <property type="match status" value="1"/>
</dbReference>
<dbReference type="InterPro" id="IPR006586">
    <property type="entry name" value="ADAM_Cys-rich"/>
</dbReference>
<comment type="cofactor">
    <cofactor evidence="11">
        <name>Zn(2+)</name>
        <dbReference type="ChEBI" id="CHEBI:29105"/>
    </cofactor>
    <text evidence="11">Binds 1 zinc ion per subunit.</text>
</comment>
<feature type="binding site" evidence="11">
    <location>
        <position position="78"/>
    </location>
    <ligand>
        <name>Ca(2+)</name>
        <dbReference type="ChEBI" id="CHEBI:29108"/>
        <label>2</label>
    </ligand>
</feature>
<evidence type="ECO:0000259" key="14">
    <source>
        <dbReference type="PROSITE" id="PS50215"/>
    </source>
</evidence>
<dbReference type="InterPro" id="IPR036383">
    <property type="entry name" value="TSP1_rpt_sf"/>
</dbReference>
<dbReference type="InterPro" id="IPR000884">
    <property type="entry name" value="TSP1_rpt"/>
</dbReference>
<evidence type="ECO:0000256" key="9">
    <source>
        <dbReference type="ARBA" id="ARBA00023180"/>
    </source>
</evidence>
<feature type="binding site" evidence="11">
    <location>
        <position position="199"/>
    </location>
    <ligand>
        <name>Ca(2+)</name>
        <dbReference type="ChEBI" id="CHEBI:29108"/>
        <label>2</label>
    </ligand>
</feature>
<dbReference type="EMBL" id="JASPKY010000006">
    <property type="protein sequence ID" value="KAK9754574.1"/>
    <property type="molecule type" value="Genomic_DNA"/>
</dbReference>
<dbReference type="SMART" id="SM00608">
    <property type="entry name" value="ACR"/>
    <property type="match status" value="1"/>
</dbReference>
<dbReference type="Gene3D" id="3.40.390.10">
    <property type="entry name" value="Collagenase (Catalytic Domain)"/>
    <property type="match status" value="1"/>
</dbReference>
<comment type="caution">
    <text evidence="15">The sequence shown here is derived from an EMBL/GenBank/DDBJ whole genome shotgun (WGS) entry which is preliminary data.</text>
</comment>
<dbReference type="Pfam" id="PF00090">
    <property type="entry name" value="TSP_1"/>
    <property type="match status" value="1"/>
</dbReference>
<name>A0AAW1N9G0_POPJA</name>
<evidence type="ECO:0000256" key="7">
    <source>
        <dbReference type="ARBA" id="ARBA00023049"/>
    </source>
</evidence>
<dbReference type="Proteomes" id="UP001458880">
    <property type="component" value="Unassembled WGS sequence"/>
</dbReference>
<feature type="disulfide bond" evidence="12">
    <location>
        <begin position="312"/>
        <end position="349"/>
    </location>
</feature>
<keyword evidence="5" id="KW-0378">Hydrolase</keyword>
<dbReference type="Pfam" id="PF17771">
    <property type="entry name" value="ADAMTS_CR_2"/>
    <property type="match status" value="1"/>
</dbReference>
<feature type="binding site" evidence="11">
    <location>
        <position position="199"/>
    </location>
    <ligand>
        <name>Ca(2+)</name>
        <dbReference type="ChEBI" id="CHEBI:29108"/>
        <label>1</label>
    </ligand>
</feature>
<evidence type="ECO:0000256" key="6">
    <source>
        <dbReference type="ARBA" id="ARBA00022833"/>
    </source>
</evidence>
<evidence type="ECO:0000313" key="15">
    <source>
        <dbReference type="EMBL" id="KAK9754574.1"/>
    </source>
</evidence>
<feature type="binding site" evidence="11">
    <location>
        <position position="85"/>
    </location>
    <ligand>
        <name>Ca(2+)</name>
        <dbReference type="ChEBI" id="CHEBI:29108"/>
        <label>1</label>
    </ligand>
</feature>
<keyword evidence="8 12" id="KW-1015">Disulfide bond</keyword>
<dbReference type="InterPro" id="IPR001590">
    <property type="entry name" value="Peptidase_M12B"/>
</dbReference>
<feature type="disulfide bond" evidence="12">
    <location>
        <begin position="223"/>
        <end position="245"/>
    </location>
</feature>
<keyword evidence="9" id="KW-0325">Glycoprotein</keyword>
<protein>
    <submittedName>
        <fullName evidence="15">ADAMTS cysteine-rich domain 2</fullName>
    </submittedName>
</protein>
<keyword evidence="3" id="KW-0645">Protease</keyword>
<dbReference type="InterPro" id="IPR050439">
    <property type="entry name" value="ADAMTS_ADAMTS-like"/>
</dbReference>
<dbReference type="GO" id="GO:0030198">
    <property type="term" value="P:extracellular matrix organization"/>
    <property type="evidence" value="ECO:0007669"/>
    <property type="project" value="InterPro"/>
</dbReference>
<evidence type="ECO:0000256" key="13">
    <source>
        <dbReference type="PROSITE-ProRule" id="PRU00276"/>
    </source>
</evidence>
<feature type="domain" description="Peptidase M12B" evidence="14">
    <location>
        <begin position="10"/>
        <end position="201"/>
    </location>
</feature>
<keyword evidence="16" id="KW-1185">Reference proteome</keyword>
<evidence type="ECO:0000256" key="5">
    <source>
        <dbReference type="ARBA" id="ARBA00022801"/>
    </source>
</evidence>
<reference evidence="15 16" key="1">
    <citation type="journal article" date="2024" name="BMC Genomics">
        <title>De novo assembly and annotation of Popillia japonica's genome with initial clues to its potential as an invasive pest.</title>
        <authorList>
            <person name="Cucini C."/>
            <person name="Boschi S."/>
            <person name="Funari R."/>
            <person name="Cardaioli E."/>
            <person name="Iannotti N."/>
            <person name="Marturano G."/>
            <person name="Paoli F."/>
            <person name="Bruttini M."/>
            <person name="Carapelli A."/>
            <person name="Frati F."/>
            <person name="Nardi F."/>
        </authorList>
    </citation>
    <scope>NUCLEOTIDE SEQUENCE [LARGE SCALE GENOMIC DNA]</scope>
    <source>
        <strain evidence="15">DMR45628</strain>
    </source>
</reference>
<feature type="active site" evidence="10 13">
    <location>
        <position position="137"/>
    </location>
</feature>
<evidence type="ECO:0000256" key="12">
    <source>
        <dbReference type="PIRSR" id="PIRSR613273-3"/>
    </source>
</evidence>
<feature type="binding site" evidence="11 13">
    <location>
        <position position="146"/>
    </location>
    <ligand>
        <name>Zn(2+)</name>
        <dbReference type="ChEBI" id="CHEBI:29105"/>
        <note>catalytic</note>
    </ligand>
</feature>
<feature type="binding site" evidence="11 13">
    <location>
        <position position="136"/>
    </location>
    <ligand>
        <name>Zn(2+)</name>
        <dbReference type="ChEBI" id="CHEBI:29105"/>
        <note>catalytic</note>
    </ligand>
</feature>
<dbReference type="Gene3D" id="2.20.100.10">
    <property type="entry name" value="Thrombospondin type-1 (TSP1) repeat"/>
    <property type="match status" value="2"/>
</dbReference>
<dbReference type="PANTHER" id="PTHR13723:SF200">
    <property type="entry name" value="ADAM METALLOPEPTIDASE WITH THROMBOSPONDIN TYPE 1 MOTIF B, ISOFORM B"/>
    <property type="match status" value="1"/>
</dbReference>
<feature type="binding site" evidence="11">
    <location>
        <position position="78"/>
    </location>
    <ligand>
        <name>Ca(2+)</name>
        <dbReference type="ChEBI" id="CHEBI:29108"/>
        <label>1</label>
    </ligand>
</feature>
<dbReference type="Pfam" id="PF01421">
    <property type="entry name" value="Reprolysin"/>
    <property type="match status" value="1"/>
</dbReference>
<proteinExistence type="predicted"/>
<feature type="disulfide bond" evidence="12">
    <location>
        <begin position="114"/>
        <end position="196"/>
    </location>
</feature>
<feature type="disulfide bond" evidence="12">
    <location>
        <begin position="240"/>
        <end position="271"/>
    </location>
</feature>
<dbReference type="GO" id="GO:0005576">
    <property type="term" value="C:extracellular region"/>
    <property type="evidence" value="ECO:0007669"/>
    <property type="project" value="UniProtKB-SubCell"/>
</dbReference>
<dbReference type="SUPFAM" id="SSF82895">
    <property type="entry name" value="TSP-1 type 1 repeat"/>
    <property type="match status" value="3"/>
</dbReference>
<evidence type="ECO:0000256" key="8">
    <source>
        <dbReference type="ARBA" id="ARBA00023157"/>
    </source>
</evidence>
<keyword evidence="11" id="KW-0106">Calcium</keyword>
<dbReference type="GO" id="GO:0031012">
    <property type="term" value="C:extracellular matrix"/>
    <property type="evidence" value="ECO:0007669"/>
    <property type="project" value="TreeGrafter"/>
</dbReference>
<organism evidence="15 16">
    <name type="scientific">Popillia japonica</name>
    <name type="common">Japanese beetle</name>
    <dbReference type="NCBI Taxonomy" id="7064"/>
    <lineage>
        <taxon>Eukaryota</taxon>
        <taxon>Metazoa</taxon>
        <taxon>Ecdysozoa</taxon>
        <taxon>Arthropoda</taxon>
        <taxon>Hexapoda</taxon>
        <taxon>Insecta</taxon>
        <taxon>Pterygota</taxon>
        <taxon>Neoptera</taxon>
        <taxon>Endopterygota</taxon>
        <taxon>Coleoptera</taxon>
        <taxon>Polyphaga</taxon>
        <taxon>Scarabaeiformia</taxon>
        <taxon>Scarabaeidae</taxon>
        <taxon>Rutelinae</taxon>
        <taxon>Popillia</taxon>
    </lineage>
</organism>
<dbReference type="Gene3D" id="3.40.1620.60">
    <property type="match status" value="1"/>
</dbReference>
<keyword evidence="7" id="KW-0482">Metalloprotease</keyword>
<evidence type="ECO:0000313" key="16">
    <source>
        <dbReference type="Proteomes" id="UP001458880"/>
    </source>
</evidence>